<dbReference type="RefSeq" id="WP_186816748.1">
    <property type="nucleotide sequence ID" value="NZ_BJVJ01000006.1"/>
</dbReference>
<gene>
    <name evidence="2" type="ORF">PSU4_10140</name>
</gene>
<dbReference type="EMBL" id="BJVJ01000006">
    <property type="protein sequence ID" value="GEL22060.1"/>
    <property type="molecule type" value="Genomic_DNA"/>
</dbReference>
<comment type="caution">
    <text evidence="2">The sequence shown here is derived from an EMBL/GenBank/DDBJ whole genome shotgun (WGS) entry which is preliminary data.</text>
</comment>
<sequence length="136" mass="14340">MSNALAMTIRVIVVAVALWVATLILGGIRVGTEVNPNSTTASTIGTLLVVAIIFGIVNAVLKPIIKVVGCPLYILTLGLISLVVNALLLWLVGWIAGKVGLPFAVDGFWAAFWGAIIVGVVSFLLHVLIPDKLDQR</sequence>
<feature type="transmembrane region" description="Helical" evidence="1">
    <location>
        <begin position="73"/>
        <end position="96"/>
    </location>
</feature>
<feature type="transmembrane region" description="Helical" evidence="1">
    <location>
        <begin position="108"/>
        <end position="129"/>
    </location>
</feature>
<evidence type="ECO:0000313" key="2">
    <source>
        <dbReference type="EMBL" id="GEL22060.1"/>
    </source>
</evidence>
<feature type="transmembrane region" description="Helical" evidence="1">
    <location>
        <begin position="40"/>
        <end position="61"/>
    </location>
</feature>
<keyword evidence="3" id="KW-1185">Reference proteome</keyword>
<evidence type="ECO:0000256" key="1">
    <source>
        <dbReference type="SAM" id="Phobius"/>
    </source>
</evidence>
<dbReference type="InterPro" id="IPR007165">
    <property type="entry name" value="Phage_holin_4_2"/>
</dbReference>
<feature type="transmembrane region" description="Helical" evidence="1">
    <location>
        <begin position="7"/>
        <end position="28"/>
    </location>
</feature>
<dbReference type="PANTHER" id="PTHR37309">
    <property type="entry name" value="SLR0284 PROTEIN"/>
    <property type="match status" value="1"/>
</dbReference>
<dbReference type="AlphaFoldDB" id="A0A511DB68"/>
<keyword evidence="1" id="KW-0472">Membrane</keyword>
<dbReference type="Proteomes" id="UP000321685">
    <property type="component" value="Unassembled WGS sequence"/>
</dbReference>
<accession>A0A511DB68</accession>
<reference evidence="2 3" key="1">
    <citation type="submission" date="2019-07" db="EMBL/GenBank/DDBJ databases">
        <title>Whole genome shotgun sequence of Pseudonocardia sulfidoxydans NBRC 16205.</title>
        <authorList>
            <person name="Hosoyama A."/>
            <person name="Uohara A."/>
            <person name="Ohji S."/>
            <person name="Ichikawa N."/>
        </authorList>
    </citation>
    <scope>NUCLEOTIDE SEQUENCE [LARGE SCALE GENOMIC DNA]</scope>
    <source>
        <strain evidence="2 3">NBRC 16205</strain>
    </source>
</reference>
<evidence type="ECO:0008006" key="4">
    <source>
        <dbReference type="Google" id="ProtNLM"/>
    </source>
</evidence>
<evidence type="ECO:0000313" key="3">
    <source>
        <dbReference type="Proteomes" id="UP000321685"/>
    </source>
</evidence>
<keyword evidence="1" id="KW-0812">Transmembrane</keyword>
<organism evidence="2 3">
    <name type="scientific">Pseudonocardia sulfidoxydans NBRC 16205</name>
    <dbReference type="NCBI Taxonomy" id="1223511"/>
    <lineage>
        <taxon>Bacteria</taxon>
        <taxon>Bacillati</taxon>
        <taxon>Actinomycetota</taxon>
        <taxon>Actinomycetes</taxon>
        <taxon>Pseudonocardiales</taxon>
        <taxon>Pseudonocardiaceae</taxon>
        <taxon>Pseudonocardia</taxon>
    </lineage>
</organism>
<dbReference type="PANTHER" id="PTHR37309:SF1">
    <property type="entry name" value="SLR0284 PROTEIN"/>
    <property type="match status" value="1"/>
</dbReference>
<name>A0A511DB68_9PSEU</name>
<protein>
    <recommendedName>
        <fullName evidence="4">Phage holin family protein</fullName>
    </recommendedName>
</protein>
<keyword evidence="1" id="KW-1133">Transmembrane helix</keyword>
<proteinExistence type="predicted"/>
<dbReference type="Pfam" id="PF04020">
    <property type="entry name" value="Phage_holin_4_2"/>
    <property type="match status" value="1"/>
</dbReference>